<keyword evidence="3" id="KW-1185">Reference proteome</keyword>
<gene>
    <name evidence="2" type="ORF">GCM10023349_02670</name>
</gene>
<evidence type="ECO:0000313" key="3">
    <source>
        <dbReference type="Proteomes" id="UP001499974"/>
    </source>
</evidence>
<dbReference type="Proteomes" id="UP001499974">
    <property type="component" value="Unassembled WGS sequence"/>
</dbReference>
<feature type="region of interest" description="Disordered" evidence="1">
    <location>
        <begin position="100"/>
        <end position="144"/>
    </location>
</feature>
<protein>
    <submittedName>
        <fullName evidence="2">Uncharacterized protein</fullName>
    </submittedName>
</protein>
<comment type="caution">
    <text evidence="2">The sequence shown here is derived from an EMBL/GenBank/DDBJ whole genome shotgun (WGS) entry which is preliminary data.</text>
</comment>
<dbReference type="EMBL" id="BAABKM010000001">
    <property type="protein sequence ID" value="GAA4691433.1"/>
    <property type="molecule type" value="Genomic_DNA"/>
</dbReference>
<evidence type="ECO:0000256" key="1">
    <source>
        <dbReference type="SAM" id="MobiDB-lite"/>
    </source>
</evidence>
<reference evidence="3" key="1">
    <citation type="journal article" date="2019" name="Int. J. Syst. Evol. Microbiol.">
        <title>The Global Catalogue of Microorganisms (GCM) 10K type strain sequencing project: providing services to taxonomists for standard genome sequencing and annotation.</title>
        <authorList>
            <consortium name="The Broad Institute Genomics Platform"/>
            <consortium name="The Broad Institute Genome Sequencing Center for Infectious Disease"/>
            <person name="Wu L."/>
            <person name="Ma J."/>
        </authorList>
    </citation>
    <scope>NUCLEOTIDE SEQUENCE [LARGE SCALE GENOMIC DNA]</scope>
    <source>
        <strain evidence="3">JCM 18531</strain>
    </source>
</reference>
<accession>A0ABP8WKP7</accession>
<name>A0ABP8WKP7_9ACTN</name>
<organism evidence="2 3">
    <name type="scientific">Nocardioides conyzicola</name>
    <dbReference type="NCBI Taxonomy" id="1651781"/>
    <lineage>
        <taxon>Bacteria</taxon>
        <taxon>Bacillati</taxon>
        <taxon>Actinomycetota</taxon>
        <taxon>Actinomycetes</taxon>
        <taxon>Propionibacteriales</taxon>
        <taxon>Nocardioidaceae</taxon>
        <taxon>Nocardioides</taxon>
    </lineage>
</organism>
<proteinExistence type="predicted"/>
<evidence type="ECO:0000313" key="2">
    <source>
        <dbReference type="EMBL" id="GAA4691433.1"/>
    </source>
</evidence>
<feature type="compositionally biased region" description="Basic and acidic residues" evidence="1">
    <location>
        <begin position="108"/>
        <end position="117"/>
    </location>
</feature>
<dbReference type="RefSeq" id="WP_345518456.1">
    <property type="nucleotide sequence ID" value="NZ_BAABKM010000001.1"/>
</dbReference>
<sequence>MSFDDDAWAELLASLNRWSTASEPRAGRIEVTAPRPDGSTTSVTIVMTPGEWSDLVSIMYGASEVNVEAAAHDLRALVLSRPPELGYLVYADYRLVPSATPGLPVDPDQARLDELSRQHPGGIPGGGWSAHRPARGRPRADGGT</sequence>